<reference evidence="2" key="1">
    <citation type="submission" date="2016-10" db="EMBL/GenBank/DDBJ databases">
        <authorList>
            <person name="Varghese N."/>
            <person name="Submissions S."/>
        </authorList>
    </citation>
    <scope>NUCLEOTIDE SEQUENCE [LARGE SCALE GENOMIC DNA]</scope>
    <source>
        <strain evidence="2">JCM 10271</strain>
    </source>
</reference>
<protein>
    <submittedName>
        <fullName evidence="1">Uncharacterized protein</fullName>
    </submittedName>
</protein>
<evidence type="ECO:0000313" key="2">
    <source>
        <dbReference type="Proteomes" id="UP000243106"/>
    </source>
</evidence>
<evidence type="ECO:0000313" key="1">
    <source>
        <dbReference type="EMBL" id="SFQ68068.1"/>
    </source>
</evidence>
<gene>
    <name evidence="1" type="ORF">SAMN05421853_1203</name>
</gene>
<dbReference type="AlphaFoldDB" id="A0A1I6AH80"/>
<dbReference type="EMBL" id="FOXV01000020">
    <property type="protein sequence ID" value="SFQ68068.1"/>
    <property type="molecule type" value="Genomic_DNA"/>
</dbReference>
<sequence length="31" mass="3449">MWAVIFAIRCVGGQACHVAYGRVVLLSERSR</sequence>
<name>A0A1I6AH80_9RHOB</name>
<keyword evidence="2" id="KW-1185">Reference proteome</keyword>
<dbReference type="Proteomes" id="UP000243106">
    <property type="component" value="Unassembled WGS sequence"/>
</dbReference>
<organism evidence="1 2">
    <name type="scientific">Roseivivax halotolerans</name>
    <dbReference type="NCBI Taxonomy" id="93684"/>
    <lineage>
        <taxon>Bacteria</taxon>
        <taxon>Pseudomonadati</taxon>
        <taxon>Pseudomonadota</taxon>
        <taxon>Alphaproteobacteria</taxon>
        <taxon>Rhodobacterales</taxon>
        <taxon>Roseobacteraceae</taxon>
        <taxon>Roseivivax</taxon>
    </lineage>
</organism>
<proteinExistence type="predicted"/>
<accession>A0A1I6AH80</accession>